<keyword evidence="11" id="KW-0998">Cell outer membrane</keyword>
<evidence type="ECO:0000313" key="14">
    <source>
        <dbReference type="Proteomes" id="UP001182247"/>
    </source>
</evidence>
<dbReference type="PANTHER" id="PTHR32552:SF68">
    <property type="entry name" value="FERRICHROME OUTER MEMBRANE TRANSPORTER_PHAGE RECEPTOR"/>
    <property type="match status" value="1"/>
</dbReference>
<evidence type="ECO:0000256" key="8">
    <source>
        <dbReference type="ARBA" id="ARBA00023065"/>
    </source>
</evidence>
<sequence>MRIIISTACGSRVTAGSGAHRWIPGCCLDRHRNYSNPDHEKSGRTQQSITSLVSWQVSDSLTLKQNLRYADVKTHIRRDFTRGFVQDGRLLTAVYQDSPSRARTLAADNQLIYKTLTGPVSHEILTGFDLQTGKLDKDWSGSQTVTFDPYGSHYRPQFTPHMTSSTSTGQTYRRYGVYMQDHLRWQQWSLILSGRYDDSSLKTTNNLSGTTQNSDTSAYSHRAGLTYTFTSPNNPSPE</sequence>
<keyword evidence="10" id="KW-0472">Membrane</keyword>
<accession>A0AAE4JMC4</accession>
<evidence type="ECO:0000313" key="13">
    <source>
        <dbReference type="EMBL" id="MDS0896756.1"/>
    </source>
</evidence>
<keyword evidence="9" id="KW-0798">TonB box</keyword>
<keyword evidence="8" id="KW-0406">Ion transport</keyword>
<feature type="domain" description="TonB-dependent receptor-like beta-barrel" evidence="12">
    <location>
        <begin position="31"/>
        <end position="231"/>
    </location>
</feature>
<dbReference type="Gene3D" id="2.40.170.20">
    <property type="entry name" value="TonB-dependent receptor, beta-barrel domain"/>
    <property type="match status" value="1"/>
</dbReference>
<dbReference type="GO" id="GO:0009279">
    <property type="term" value="C:cell outer membrane"/>
    <property type="evidence" value="ECO:0007669"/>
    <property type="project" value="UniProtKB-SubCell"/>
</dbReference>
<dbReference type="AlphaFoldDB" id="A0AAE4JMC4"/>
<dbReference type="EMBL" id="JAPKIY010000003">
    <property type="protein sequence ID" value="MDS0896756.1"/>
    <property type="molecule type" value="Genomic_DNA"/>
</dbReference>
<name>A0AAE4JMC4_MORMO</name>
<dbReference type="InterPro" id="IPR039426">
    <property type="entry name" value="TonB-dep_rcpt-like"/>
</dbReference>
<gene>
    <name evidence="13" type="ORF">OSC06_02145</name>
</gene>
<dbReference type="InterPro" id="IPR000531">
    <property type="entry name" value="Beta-barrel_TonB"/>
</dbReference>
<dbReference type="RefSeq" id="WP_071992674.1">
    <property type="nucleotide sequence ID" value="NZ_JAPKIY010000003.1"/>
</dbReference>
<dbReference type="InterPro" id="IPR036942">
    <property type="entry name" value="Beta-barrel_TonB_sf"/>
</dbReference>
<evidence type="ECO:0000256" key="3">
    <source>
        <dbReference type="ARBA" id="ARBA00022452"/>
    </source>
</evidence>
<evidence type="ECO:0000256" key="10">
    <source>
        <dbReference type="ARBA" id="ARBA00023136"/>
    </source>
</evidence>
<organism evidence="13 14">
    <name type="scientific">Morganella morganii</name>
    <name type="common">Proteus morganii</name>
    <dbReference type="NCBI Taxonomy" id="582"/>
    <lineage>
        <taxon>Bacteria</taxon>
        <taxon>Pseudomonadati</taxon>
        <taxon>Pseudomonadota</taxon>
        <taxon>Gammaproteobacteria</taxon>
        <taxon>Enterobacterales</taxon>
        <taxon>Morganellaceae</taxon>
        <taxon>Morganella</taxon>
    </lineage>
</organism>
<dbReference type="GO" id="GO:0015344">
    <property type="term" value="F:siderophore uptake transmembrane transporter activity"/>
    <property type="evidence" value="ECO:0007669"/>
    <property type="project" value="TreeGrafter"/>
</dbReference>
<dbReference type="SUPFAM" id="SSF56935">
    <property type="entry name" value="Porins"/>
    <property type="match status" value="1"/>
</dbReference>
<dbReference type="Pfam" id="PF00593">
    <property type="entry name" value="TonB_dep_Rec_b-barrel"/>
    <property type="match status" value="1"/>
</dbReference>
<comment type="subcellular location">
    <subcellularLocation>
        <location evidence="1">Cell outer membrane</location>
        <topology evidence="1">Multi-pass membrane protein</topology>
    </subcellularLocation>
</comment>
<evidence type="ECO:0000256" key="4">
    <source>
        <dbReference type="ARBA" id="ARBA00022496"/>
    </source>
</evidence>
<evidence type="ECO:0000256" key="1">
    <source>
        <dbReference type="ARBA" id="ARBA00004571"/>
    </source>
</evidence>
<reference evidence="13" key="1">
    <citation type="submission" date="2023-02" db="EMBL/GenBank/DDBJ databases">
        <title>Detection, antimicrobial susceptibility and genomic characterization of NDM-producing species of Morganellaceae, Yersiniaceae, and Enterobacteriaceae other than Klebsiella.</title>
        <authorList>
            <person name="Camargo C.H."/>
            <person name="Sacchi C.T."/>
            <person name="Campos K.R."/>
        </authorList>
    </citation>
    <scope>NUCLEOTIDE SEQUENCE</scope>
    <source>
        <strain evidence="13">1189_21</strain>
    </source>
</reference>
<evidence type="ECO:0000256" key="5">
    <source>
        <dbReference type="ARBA" id="ARBA00022692"/>
    </source>
</evidence>
<evidence type="ECO:0000256" key="9">
    <source>
        <dbReference type="ARBA" id="ARBA00023077"/>
    </source>
</evidence>
<dbReference type="Proteomes" id="UP001182247">
    <property type="component" value="Unassembled WGS sequence"/>
</dbReference>
<evidence type="ECO:0000259" key="12">
    <source>
        <dbReference type="Pfam" id="PF00593"/>
    </source>
</evidence>
<protein>
    <submittedName>
        <fullName evidence="13">TonB-dependent receptor</fullName>
    </submittedName>
</protein>
<keyword evidence="3" id="KW-1134">Transmembrane beta strand</keyword>
<keyword evidence="4" id="KW-0410">Iron transport</keyword>
<comment type="caution">
    <text evidence="13">The sequence shown here is derived from an EMBL/GenBank/DDBJ whole genome shotgun (WGS) entry which is preliminary data.</text>
</comment>
<keyword evidence="2" id="KW-0813">Transport</keyword>
<dbReference type="PANTHER" id="PTHR32552">
    <property type="entry name" value="FERRICHROME IRON RECEPTOR-RELATED"/>
    <property type="match status" value="1"/>
</dbReference>
<keyword evidence="6" id="KW-0732">Signal</keyword>
<keyword evidence="13" id="KW-0675">Receptor</keyword>
<evidence type="ECO:0000256" key="11">
    <source>
        <dbReference type="ARBA" id="ARBA00023237"/>
    </source>
</evidence>
<proteinExistence type="predicted"/>
<evidence type="ECO:0000256" key="2">
    <source>
        <dbReference type="ARBA" id="ARBA00022448"/>
    </source>
</evidence>
<keyword evidence="7" id="KW-0408">Iron</keyword>
<evidence type="ECO:0000256" key="7">
    <source>
        <dbReference type="ARBA" id="ARBA00023004"/>
    </source>
</evidence>
<evidence type="ECO:0000256" key="6">
    <source>
        <dbReference type="ARBA" id="ARBA00022729"/>
    </source>
</evidence>
<keyword evidence="5" id="KW-0812">Transmembrane</keyword>